<feature type="transmembrane region" description="Helical" evidence="1">
    <location>
        <begin position="12"/>
        <end position="31"/>
    </location>
</feature>
<protein>
    <recommendedName>
        <fullName evidence="2">Low molecular weight protein antigen 6 PH domain-containing protein</fullName>
    </recommendedName>
</protein>
<keyword evidence="1" id="KW-0812">Transmembrane</keyword>
<reference evidence="3" key="1">
    <citation type="submission" date="2023-07" db="EMBL/GenBank/DDBJ databases">
        <title>Sequencing the genomes of 1000 actinobacteria strains.</title>
        <authorList>
            <person name="Klenk H.-P."/>
        </authorList>
    </citation>
    <scope>NUCLEOTIDE SEQUENCE</scope>
    <source>
        <strain evidence="3">DSM 44707</strain>
    </source>
</reference>
<evidence type="ECO:0000313" key="3">
    <source>
        <dbReference type="EMBL" id="MDR7279944.1"/>
    </source>
</evidence>
<proteinExistence type="predicted"/>
<keyword evidence="1" id="KW-0472">Membrane</keyword>
<evidence type="ECO:0000259" key="2">
    <source>
        <dbReference type="Pfam" id="PF10756"/>
    </source>
</evidence>
<feature type="transmembrane region" description="Helical" evidence="1">
    <location>
        <begin position="37"/>
        <end position="54"/>
    </location>
</feature>
<accession>A0AAE4CEC9</accession>
<dbReference type="AlphaFoldDB" id="A0AAE4CEC9"/>
<comment type="caution">
    <text evidence="3">The sequence shown here is derived from an EMBL/GenBank/DDBJ whole genome shotgun (WGS) entry which is preliminary data.</text>
</comment>
<dbReference type="Proteomes" id="UP001183643">
    <property type="component" value="Unassembled WGS sequence"/>
</dbReference>
<organism evidence="3 4">
    <name type="scientific">Catenuloplanes atrovinosus</name>
    <dbReference type="NCBI Taxonomy" id="137266"/>
    <lineage>
        <taxon>Bacteria</taxon>
        <taxon>Bacillati</taxon>
        <taxon>Actinomycetota</taxon>
        <taxon>Actinomycetes</taxon>
        <taxon>Micromonosporales</taxon>
        <taxon>Micromonosporaceae</taxon>
        <taxon>Catenuloplanes</taxon>
    </lineage>
</organism>
<dbReference type="InterPro" id="IPR019692">
    <property type="entry name" value="CFP-6_PH"/>
</dbReference>
<keyword evidence="1" id="KW-1133">Transmembrane helix</keyword>
<feature type="domain" description="Low molecular weight protein antigen 6 PH" evidence="2">
    <location>
        <begin position="61"/>
        <end position="134"/>
    </location>
</feature>
<name>A0AAE4CEC9_9ACTN</name>
<keyword evidence="4" id="KW-1185">Reference proteome</keyword>
<dbReference type="Pfam" id="PF10756">
    <property type="entry name" value="bPH_6"/>
    <property type="match status" value="1"/>
</dbReference>
<dbReference type="EMBL" id="JAVDYB010000001">
    <property type="protein sequence ID" value="MDR7279944.1"/>
    <property type="molecule type" value="Genomic_DNA"/>
</dbReference>
<evidence type="ECO:0000313" key="4">
    <source>
        <dbReference type="Proteomes" id="UP001183643"/>
    </source>
</evidence>
<evidence type="ECO:0000256" key="1">
    <source>
        <dbReference type="SAM" id="Phobius"/>
    </source>
</evidence>
<gene>
    <name evidence="3" type="ORF">J2S41_006722</name>
</gene>
<sequence>MTEPTSWRVPRWLPVAKITGGLALLLLALALADGDRAQLGLGVAACAGLAVWAVRDLLAPVRLRADDTGLTVVTGFARRTLLPWDRIEAVRVDTRPRLGLRTETLEVDTGDSLHVLTKTDLGVAPEDVLPLLRRR</sequence>